<feature type="transmembrane region" description="Helical" evidence="1">
    <location>
        <begin position="121"/>
        <end position="138"/>
    </location>
</feature>
<dbReference type="Proteomes" id="UP000075766">
    <property type="component" value="Unassembled WGS sequence"/>
</dbReference>
<evidence type="ECO:0000313" key="2">
    <source>
        <dbReference type="EMBL" id="KXX63851.1"/>
    </source>
</evidence>
<dbReference type="EMBL" id="LSYU01000077">
    <property type="protein sequence ID" value="KXX63851.1"/>
    <property type="molecule type" value="Genomic_DNA"/>
</dbReference>
<keyword evidence="1" id="KW-0472">Membrane</keyword>
<feature type="transmembrane region" description="Helical" evidence="1">
    <location>
        <begin position="339"/>
        <end position="364"/>
    </location>
</feature>
<sequence length="369" mass="39203">MKKDLLTVSLFALLCLLLWLAPTGFEHSRPEGSLLAKARVIASDDADLRQHGVVRTGTQTLTVELLDGAQRGQRARVTNALTGKLEFDEFYRPGERLLIEYRLRDGEIGLAYARGHYRLDHQLLLLGLFCGFLVLVAGWTGVKALLSFVFAALALWKVLIPLLLRGSDPVLVALAVVAGLTAAVSLLIGGLNRRGLTACLGALGGLLLAYALARIFATGFALHGVVRPFTENLLYAGFAGLDLTAIFLAGIILACSGAVMDLAMDIAAALDELRAKRPDLGARALFVSGMAVGRSVVGTMTTTLLLAYSGGYTTMLMVFMSQGLALSQVLNIHFVAAEVLNVIVGSFALVAVAPLTALAGALIYRRPAR</sequence>
<name>A0ABR5VE06_MARGR</name>
<dbReference type="InterPro" id="IPR012507">
    <property type="entry name" value="YibE_F"/>
</dbReference>
<evidence type="ECO:0000313" key="3">
    <source>
        <dbReference type="Proteomes" id="UP000075766"/>
    </source>
</evidence>
<feature type="transmembrane region" description="Helical" evidence="1">
    <location>
        <begin position="170"/>
        <end position="191"/>
    </location>
</feature>
<keyword evidence="1" id="KW-1133">Transmembrane helix</keyword>
<feature type="transmembrane region" description="Helical" evidence="1">
    <location>
        <begin position="198"/>
        <end position="222"/>
    </location>
</feature>
<reference evidence="2 3" key="1">
    <citation type="submission" date="2016-02" db="EMBL/GenBank/DDBJ databases">
        <title>Genome sequence of Marichromatium gracile YL-28, a purple sulfur bacterium.</title>
        <authorList>
            <person name="Zhao C."/>
            <person name="Hong X."/>
            <person name="Chen S."/>
            <person name="Yang S."/>
        </authorList>
    </citation>
    <scope>NUCLEOTIDE SEQUENCE [LARGE SCALE GENOMIC DNA]</scope>
    <source>
        <strain evidence="2 3">YL28</strain>
    </source>
</reference>
<organism evidence="2 3">
    <name type="scientific">Marichromatium gracile</name>
    <name type="common">Chromatium gracile</name>
    <dbReference type="NCBI Taxonomy" id="1048"/>
    <lineage>
        <taxon>Bacteria</taxon>
        <taxon>Pseudomonadati</taxon>
        <taxon>Pseudomonadota</taxon>
        <taxon>Gammaproteobacteria</taxon>
        <taxon>Chromatiales</taxon>
        <taxon>Chromatiaceae</taxon>
        <taxon>Marichromatium</taxon>
    </lineage>
</organism>
<protein>
    <recommendedName>
        <fullName evidence="4">YibE/F-like protein</fullName>
    </recommendedName>
</protein>
<evidence type="ECO:0008006" key="4">
    <source>
        <dbReference type="Google" id="ProtNLM"/>
    </source>
</evidence>
<dbReference type="PANTHER" id="PTHR41771:SF1">
    <property type="entry name" value="MEMBRANE PROTEIN"/>
    <property type="match status" value="1"/>
</dbReference>
<comment type="caution">
    <text evidence="2">The sequence shown here is derived from an EMBL/GenBank/DDBJ whole genome shotgun (WGS) entry which is preliminary data.</text>
</comment>
<keyword evidence="3" id="KW-1185">Reference proteome</keyword>
<accession>A0ABR5VE06</accession>
<dbReference type="PANTHER" id="PTHR41771">
    <property type="entry name" value="MEMBRANE PROTEIN-RELATED"/>
    <property type="match status" value="1"/>
</dbReference>
<dbReference type="RefSeq" id="WP_062276757.1">
    <property type="nucleotide sequence ID" value="NZ_LSYU01000077.1"/>
</dbReference>
<keyword evidence="1" id="KW-0812">Transmembrane</keyword>
<evidence type="ECO:0000256" key="1">
    <source>
        <dbReference type="SAM" id="Phobius"/>
    </source>
</evidence>
<gene>
    <name evidence="2" type="ORF">AY586_04050</name>
</gene>
<dbReference type="Pfam" id="PF07907">
    <property type="entry name" value="YibE_F"/>
    <property type="match status" value="1"/>
</dbReference>
<feature type="transmembrane region" description="Helical" evidence="1">
    <location>
        <begin position="234"/>
        <end position="263"/>
    </location>
</feature>
<proteinExistence type="predicted"/>